<feature type="region of interest" description="Disordered" evidence="1">
    <location>
        <begin position="18"/>
        <end position="70"/>
    </location>
</feature>
<reference evidence="2 3" key="1">
    <citation type="submission" date="2015-10" db="EMBL/GenBank/DDBJ databases">
        <title>Genome analyses suggest a sexual origin of heterokaryosis in a supposedly ancient asexual fungus.</title>
        <authorList>
            <person name="Ropars J."/>
            <person name="Sedzielewska K."/>
            <person name="Noel J."/>
            <person name="Charron P."/>
            <person name="Farinelli L."/>
            <person name="Marton T."/>
            <person name="Kruger M."/>
            <person name="Pelin A."/>
            <person name="Brachmann A."/>
            <person name="Corradi N."/>
        </authorList>
    </citation>
    <scope>NUCLEOTIDE SEQUENCE [LARGE SCALE GENOMIC DNA]</scope>
    <source>
        <strain evidence="2 3">A4</strain>
    </source>
</reference>
<name>A0A2I1HVI3_9GLOM</name>
<evidence type="ECO:0000313" key="3">
    <source>
        <dbReference type="Proteomes" id="UP000234323"/>
    </source>
</evidence>
<comment type="caution">
    <text evidence="2">The sequence shown here is derived from an EMBL/GenBank/DDBJ whole genome shotgun (WGS) entry which is preliminary data.</text>
</comment>
<evidence type="ECO:0000256" key="1">
    <source>
        <dbReference type="SAM" id="MobiDB-lite"/>
    </source>
</evidence>
<dbReference type="VEuPathDB" id="FungiDB:RhiirA1_423131"/>
<dbReference type="VEuPathDB" id="FungiDB:RhiirFUN_001419"/>
<feature type="compositionally biased region" description="Basic and acidic residues" evidence="1">
    <location>
        <begin position="52"/>
        <end position="68"/>
    </location>
</feature>
<dbReference type="Proteomes" id="UP000234323">
    <property type="component" value="Unassembled WGS sequence"/>
</dbReference>
<gene>
    <name evidence="2" type="ORF">RhiirA4_490171</name>
</gene>
<protein>
    <submittedName>
        <fullName evidence="2">Uncharacterized protein</fullName>
    </submittedName>
</protein>
<feature type="compositionally biased region" description="Acidic residues" evidence="1">
    <location>
        <begin position="20"/>
        <end position="33"/>
    </location>
</feature>
<proteinExistence type="predicted"/>
<evidence type="ECO:0000313" key="2">
    <source>
        <dbReference type="EMBL" id="PKY62863.1"/>
    </source>
</evidence>
<dbReference type="VEuPathDB" id="FungiDB:FUN_000191"/>
<dbReference type="EMBL" id="LLXI01008241">
    <property type="protein sequence ID" value="PKY62863.1"/>
    <property type="molecule type" value="Genomic_DNA"/>
</dbReference>
<dbReference type="AlphaFoldDB" id="A0A2I1HVI3"/>
<sequence length="157" mass="17871">MSFCNTCDLAIAIPPKQDICDDITEDNSEDDQENMEKEDASNNDEQNEPEDLDNRNEEFEIDIDKEPDNATEDSIYELFSRVFVNDSWSCSSPIEKPYYSAGIYPDVCIECGSLDVNRVTKDEHPRCSGCNSDTIVSKKRLKWKQGGNKDKGKQKKV</sequence>
<accession>A0A2I1HVI3</accession>
<keyword evidence="3" id="KW-1185">Reference proteome</keyword>
<organism evidence="2 3">
    <name type="scientific">Rhizophagus irregularis</name>
    <dbReference type="NCBI Taxonomy" id="588596"/>
    <lineage>
        <taxon>Eukaryota</taxon>
        <taxon>Fungi</taxon>
        <taxon>Fungi incertae sedis</taxon>
        <taxon>Mucoromycota</taxon>
        <taxon>Glomeromycotina</taxon>
        <taxon>Glomeromycetes</taxon>
        <taxon>Glomerales</taxon>
        <taxon>Glomeraceae</taxon>
        <taxon>Rhizophagus</taxon>
    </lineage>
</organism>
<feature type="compositionally biased region" description="Acidic residues" evidence="1">
    <location>
        <begin position="41"/>
        <end position="51"/>
    </location>
</feature>